<dbReference type="InterPro" id="IPR036866">
    <property type="entry name" value="RibonucZ/Hydroxyglut_hydro"/>
</dbReference>
<protein>
    <submittedName>
        <fullName evidence="1">MBL fold metallo-hydrolase</fullName>
    </submittedName>
</protein>
<keyword evidence="1" id="KW-0378">Hydrolase</keyword>
<name>A0A2S7F623_CLOBU</name>
<proteinExistence type="predicted"/>
<gene>
    <name evidence="1" type="ORF">AWN73_19160</name>
</gene>
<evidence type="ECO:0000313" key="1">
    <source>
        <dbReference type="EMBL" id="PPV12353.1"/>
    </source>
</evidence>
<accession>A0A2S7F623</accession>
<dbReference type="PANTHER" id="PTHR46018:SF3">
    <property type="entry name" value="ARYLSULFATASE"/>
    <property type="match status" value="1"/>
</dbReference>
<comment type="caution">
    <text evidence="1">The sequence shown here is derived from an EMBL/GenBank/DDBJ whole genome shotgun (WGS) entry which is preliminary data.</text>
</comment>
<evidence type="ECO:0000313" key="2">
    <source>
        <dbReference type="Proteomes" id="UP000238081"/>
    </source>
</evidence>
<dbReference type="RefSeq" id="WP_104675673.1">
    <property type="nucleotide sequence ID" value="NZ_CP191154.1"/>
</dbReference>
<dbReference type="Pfam" id="PF23023">
    <property type="entry name" value="Anti-Pycsar_Apyc1"/>
    <property type="match status" value="1"/>
</dbReference>
<dbReference type="AlphaFoldDB" id="A0A2S7F623"/>
<organism evidence="1 2">
    <name type="scientific">Clostridium butyricum</name>
    <dbReference type="NCBI Taxonomy" id="1492"/>
    <lineage>
        <taxon>Bacteria</taxon>
        <taxon>Bacillati</taxon>
        <taxon>Bacillota</taxon>
        <taxon>Clostridia</taxon>
        <taxon>Eubacteriales</taxon>
        <taxon>Clostridiaceae</taxon>
        <taxon>Clostridium</taxon>
    </lineage>
</organism>
<dbReference type="GO" id="GO:0042781">
    <property type="term" value="F:3'-tRNA processing endoribonuclease activity"/>
    <property type="evidence" value="ECO:0007669"/>
    <property type="project" value="TreeGrafter"/>
</dbReference>
<reference evidence="1 2" key="1">
    <citation type="submission" date="2016-01" db="EMBL/GenBank/DDBJ databases">
        <title>Characterization of the Clostridium difficile lineages that are prevalent in Hong Kong and China.</title>
        <authorList>
            <person name="Kwok J.S.-L."/>
            <person name="Lam W.-Y."/>
            <person name="Ip M."/>
            <person name="Chan T.-F."/>
            <person name="Hawkey P.M."/>
            <person name="Tsui S.K.-W."/>
        </authorList>
    </citation>
    <scope>NUCLEOTIDE SEQUENCE [LARGE SCALE GENOMIC DNA]</scope>
    <source>
        <strain evidence="1 2">300064</strain>
    </source>
</reference>
<dbReference type="PANTHER" id="PTHR46018">
    <property type="entry name" value="ZINC PHOSPHODIESTERASE ELAC PROTEIN 1"/>
    <property type="match status" value="1"/>
</dbReference>
<sequence length="268" mass="30641">MENITMLGTGSAMVTKCYNTCFTISNDNEHFLVDAGGGNTILSNLEKADISINNIHNMFISHNHNDHILGAVWVIRSVANSMLNSKYNGVFNIYCHKKSIEALKSICSFVLQKKFLKLFDDKILFHEICNNTSVNILGRPTTFFDINSTKELQHGFTTILENGKRLTFLGDEPYRGELLQYCYNTDFLMHEAFCLYSQKDIFKPYEKHHATAKDACINADKLNVKNIILYHTEDKNLSQRKKLYIKEGKEEFKGTIFVPDDLDVISLS</sequence>
<dbReference type="EMBL" id="LRDH01000149">
    <property type="protein sequence ID" value="PPV12353.1"/>
    <property type="molecule type" value="Genomic_DNA"/>
</dbReference>
<dbReference type="Gene3D" id="3.60.15.10">
    <property type="entry name" value="Ribonuclease Z/Hydroxyacylglutathione hydrolase-like"/>
    <property type="match status" value="1"/>
</dbReference>
<dbReference type="Proteomes" id="UP000238081">
    <property type="component" value="Unassembled WGS sequence"/>
</dbReference>
<dbReference type="SUPFAM" id="SSF56281">
    <property type="entry name" value="Metallo-hydrolase/oxidoreductase"/>
    <property type="match status" value="1"/>
</dbReference>